<dbReference type="Proteomes" id="UP001460270">
    <property type="component" value="Unassembled WGS sequence"/>
</dbReference>
<organism evidence="1 2">
    <name type="scientific">Mugilogobius chulae</name>
    <name type="common">yellowstripe goby</name>
    <dbReference type="NCBI Taxonomy" id="88201"/>
    <lineage>
        <taxon>Eukaryota</taxon>
        <taxon>Metazoa</taxon>
        <taxon>Chordata</taxon>
        <taxon>Craniata</taxon>
        <taxon>Vertebrata</taxon>
        <taxon>Euteleostomi</taxon>
        <taxon>Actinopterygii</taxon>
        <taxon>Neopterygii</taxon>
        <taxon>Teleostei</taxon>
        <taxon>Neoteleostei</taxon>
        <taxon>Acanthomorphata</taxon>
        <taxon>Gobiaria</taxon>
        <taxon>Gobiiformes</taxon>
        <taxon>Gobioidei</taxon>
        <taxon>Gobiidae</taxon>
        <taxon>Gobionellinae</taxon>
        <taxon>Mugilogobius</taxon>
    </lineage>
</organism>
<reference evidence="2" key="1">
    <citation type="submission" date="2024-04" db="EMBL/GenBank/DDBJ databases">
        <title>Salinicola lusitanus LLJ914,a marine bacterium isolated from the Okinawa Trough.</title>
        <authorList>
            <person name="Li J."/>
        </authorList>
    </citation>
    <scope>NUCLEOTIDE SEQUENCE [LARGE SCALE GENOMIC DNA]</scope>
</reference>
<name>A0AAW0MU21_9GOBI</name>
<evidence type="ECO:0000313" key="2">
    <source>
        <dbReference type="Proteomes" id="UP001460270"/>
    </source>
</evidence>
<comment type="caution">
    <text evidence="1">The sequence shown here is derived from an EMBL/GenBank/DDBJ whole genome shotgun (WGS) entry which is preliminary data.</text>
</comment>
<accession>A0AAW0MU21</accession>
<dbReference type="AlphaFoldDB" id="A0AAW0MU21"/>
<proteinExistence type="predicted"/>
<evidence type="ECO:0000313" key="1">
    <source>
        <dbReference type="EMBL" id="KAK7881873.1"/>
    </source>
</evidence>
<gene>
    <name evidence="1" type="ORF">WMY93_030282</name>
</gene>
<dbReference type="EMBL" id="JBBPFD010000022">
    <property type="protein sequence ID" value="KAK7881873.1"/>
    <property type="molecule type" value="Genomic_DNA"/>
</dbReference>
<sequence length="374" mass="42295">MDFDETAQDNTKAVLEVRGPVFPCPFPPEKNSVLVTDIDVQFLFLDHNRVQPHWHMIRKHLSTQDYTIEELKVWHAVQGVRLAYEDVGYSFHLSLDPDKPGLSMSHPLDMNRMSHIMAKAFESVITDFERRLTNLGVADLSRPTVQKNNLTDLNKMAVYQVDQRWLLALLDTAIATTTVSLKGLRFMVTLVRLGQKDLLLVSVTSLFDSLDNVVALSVHVACTIQSEDKDVDLMWARRMINDLCGRSGFVFTNLPDVPGGYNIEGILNFVQLYCDASHRHQSPYYKHLVSGILATSGVLHKNTIKAMETRAKRYIAHFRDLGNKGAAVLTARVDGAEDNRAFRKELVLTLCRGLERVMTQRTNSAGYDPCWTAF</sequence>
<protein>
    <submittedName>
        <fullName evidence="1">Uncharacterized protein</fullName>
    </submittedName>
</protein>
<keyword evidence="2" id="KW-1185">Reference proteome</keyword>